<evidence type="ECO:0000313" key="2">
    <source>
        <dbReference type="Proteomes" id="UP000322362"/>
    </source>
</evidence>
<proteinExistence type="predicted"/>
<accession>A0A5D4GX31</accession>
<evidence type="ECO:0000313" key="1">
    <source>
        <dbReference type="EMBL" id="TYR32543.1"/>
    </source>
</evidence>
<dbReference type="AlphaFoldDB" id="A0A5D4GX31"/>
<reference evidence="1 2" key="1">
    <citation type="submission" date="2019-08" db="EMBL/GenBank/DDBJ databases">
        <title>Phlebobacter frassis gen. nov. sp. nov., a new member of family Sphingobacteriaceae isolated from sand fly rearing media.</title>
        <authorList>
            <person name="Kakumanu M.L."/>
            <person name="Marayati B.F."/>
            <person name="Wada-Katsumata A."/>
            <person name="Wasserberg G."/>
            <person name="Schal C."/>
            <person name="Apperson C.S."/>
            <person name="Ponnusamy L."/>
        </authorList>
    </citation>
    <scope>NUCLEOTIDE SEQUENCE [LARGE SCALE GENOMIC DNA]</scope>
    <source>
        <strain evidence="1 2">SSI9</strain>
    </source>
</reference>
<protein>
    <submittedName>
        <fullName evidence="1">Uncharacterized protein</fullName>
    </submittedName>
</protein>
<dbReference type="Proteomes" id="UP000322362">
    <property type="component" value="Unassembled WGS sequence"/>
</dbReference>
<gene>
    <name evidence="1" type="ORF">FXV77_19110</name>
</gene>
<keyword evidence="2" id="KW-1185">Reference proteome</keyword>
<dbReference type="RefSeq" id="WP_148920847.1">
    <property type="nucleotide sequence ID" value="NZ_VTAV01000019.1"/>
</dbReference>
<name>A0A5D4GX31_9SPHI</name>
<organism evidence="1 2">
    <name type="scientific">Sphingobacterium phlebotomi</name>
    <dbReference type="NCBI Taxonomy" id="2605433"/>
    <lineage>
        <taxon>Bacteria</taxon>
        <taxon>Pseudomonadati</taxon>
        <taxon>Bacteroidota</taxon>
        <taxon>Sphingobacteriia</taxon>
        <taxon>Sphingobacteriales</taxon>
        <taxon>Sphingobacteriaceae</taxon>
        <taxon>Sphingobacterium</taxon>
    </lineage>
</organism>
<comment type="caution">
    <text evidence="1">The sequence shown here is derived from an EMBL/GenBank/DDBJ whole genome shotgun (WGS) entry which is preliminary data.</text>
</comment>
<sequence length="235" mass="27174">MKNKSLNLINAFLSIAFLLVGFQVSAQKSVVLAVLTKHGLDKDLVNPRYFKQPDNYAYDLQQTTKAVDKTTALEAKYNPALPEGEKWTIVSVDGKSPSKGDIKTFTKSLREEKDESKPLDESFRVEDEKNDYLLLSYKVDPSTLSKETNFMKDCRMFLRINLTTKRLESSSVSNEKPIKIKMLTADKFVGTAHYKWDEREHRYFTVRNELQMNSKFLGQHVNIETYSEYSNFEKI</sequence>
<dbReference type="EMBL" id="VTAV01000019">
    <property type="protein sequence ID" value="TYR32543.1"/>
    <property type="molecule type" value="Genomic_DNA"/>
</dbReference>